<dbReference type="PANTHER" id="PTHR35530:SF1">
    <property type="entry name" value="2-HYDROXYMUCONATE TAUTOMERASE"/>
    <property type="match status" value="1"/>
</dbReference>
<name>A0A5L4IGX9_CAMFE</name>
<dbReference type="InterPro" id="IPR018191">
    <property type="entry name" value="4-OT"/>
</dbReference>
<proteinExistence type="inferred from homology"/>
<dbReference type="InterPro" id="IPR004370">
    <property type="entry name" value="4-OT-like_dom"/>
</dbReference>
<dbReference type="RefSeq" id="WP_002850445.1">
    <property type="nucleotide sequence ID" value="NZ_AABUZP020000015.1"/>
</dbReference>
<dbReference type="EMBL" id="AABQDW010000019">
    <property type="protein sequence ID" value="EAI5408685.1"/>
    <property type="molecule type" value="Genomic_DNA"/>
</dbReference>
<evidence type="ECO:0000313" key="7">
    <source>
        <dbReference type="EMBL" id="EAI8859123.1"/>
    </source>
</evidence>
<dbReference type="InterPro" id="IPR014347">
    <property type="entry name" value="Tautomerase/MIF_sf"/>
</dbReference>
<dbReference type="Proteomes" id="UP000557842">
    <property type="component" value="Unassembled WGS sequence"/>
</dbReference>
<evidence type="ECO:0000256" key="4">
    <source>
        <dbReference type="RuleBase" id="RU362032"/>
    </source>
</evidence>
<dbReference type="GeneID" id="61065289"/>
<dbReference type="SUPFAM" id="SSF55331">
    <property type="entry name" value="Tautomerase/MIF"/>
    <property type="match status" value="1"/>
</dbReference>
<comment type="caution">
    <text evidence="6">The sequence shown here is derived from an EMBL/GenBank/DDBJ whole genome shotgun (WGS) entry which is preliminary data.</text>
</comment>
<dbReference type="AlphaFoldDB" id="A0A5L4IGX9"/>
<gene>
    <name evidence="6" type="ORF">BVH53_08270</name>
    <name evidence="7" type="ORF">CX802_04590</name>
</gene>
<reference evidence="6 9" key="1">
    <citation type="submission" date="2018-05" db="EMBL/GenBank/DDBJ databases">
        <authorList>
            <consortium name="PulseNet: The National Subtyping Network for Foodborne Disease Surveillance"/>
            <person name="Tarr C.L."/>
            <person name="Trees E."/>
            <person name="Katz L.S."/>
            <person name="Carleton-Romer H.A."/>
            <person name="Stroika S."/>
            <person name="Kucerova Z."/>
            <person name="Roache K.F."/>
            <person name="Sabol A.L."/>
            <person name="Besser J."/>
            <person name="Gerner-Smidt P."/>
        </authorList>
    </citation>
    <scope>NUCLEOTIDE SEQUENCE [LARGE SCALE GENOMIC DNA]</scope>
    <source>
        <strain evidence="6 9">2016D-0221</strain>
        <strain evidence="7 8">PNUSAC001503</strain>
    </source>
</reference>
<evidence type="ECO:0000313" key="9">
    <source>
        <dbReference type="Proteomes" id="UP000557842"/>
    </source>
</evidence>
<dbReference type="PANTHER" id="PTHR35530">
    <property type="entry name" value="TAUTOMERASE-RELATED"/>
    <property type="match status" value="1"/>
</dbReference>
<dbReference type="GO" id="GO:0016853">
    <property type="term" value="F:isomerase activity"/>
    <property type="evidence" value="ECO:0007669"/>
    <property type="project" value="UniProtKB-UniRule"/>
</dbReference>
<accession>A0A5L4IGX9</accession>
<dbReference type="Pfam" id="PF01361">
    <property type="entry name" value="Tautomerase"/>
    <property type="match status" value="1"/>
</dbReference>
<feature type="domain" description="4-oxalocrotonate tautomerase-like" evidence="5">
    <location>
        <begin position="2"/>
        <end position="62"/>
    </location>
</feature>
<feature type="active site" description="Proton acceptor; via imino nitrogen" evidence="3">
    <location>
        <position position="2"/>
    </location>
</feature>
<protein>
    <recommendedName>
        <fullName evidence="4">Tautomerase</fullName>
        <ecNumber evidence="4">5.3.2.-</ecNumber>
    </recommendedName>
</protein>
<evidence type="ECO:0000313" key="8">
    <source>
        <dbReference type="Proteomes" id="UP000535509"/>
    </source>
</evidence>
<sequence length="71" mass="8050">MPYVNIKVTKENGEPTVAQKEELIKGVTELLHTVLGRNRASTVVIIDEIETENYGLGGESIKIKRKREEKR</sequence>
<dbReference type="Proteomes" id="UP000535509">
    <property type="component" value="Unassembled WGS sequence"/>
</dbReference>
<evidence type="ECO:0000256" key="2">
    <source>
        <dbReference type="ARBA" id="ARBA00023235"/>
    </source>
</evidence>
<comment type="similarity">
    <text evidence="1 4">Belongs to the 4-oxalocrotonate tautomerase family.</text>
</comment>
<dbReference type="OMA" id="EVSTDNW"/>
<evidence type="ECO:0000259" key="5">
    <source>
        <dbReference type="Pfam" id="PF01361"/>
    </source>
</evidence>
<evidence type="ECO:0000313" key="6">
    <source>
        <dbReference type="EMBL" id="EAI5408685.1"/>
    </source>
</evidence>
<keyword evidence="8" id="KW-1185">Reference proteome</keyword>
<evidence type="ECO:0000256" key="1">
    <source>
        <dbReference type="ARBA" id="ARBA00006723"/>
    </source>
</evidence>
<dbReference type="EMBL" id="AABTCC010000011">
    <property type="protein sequence ID" value="EAI8859123.1"/>
    <property type="molecule type" value="Genomic_DNA"/>
</dbReference>
<dbReference type="NCBIfam" id="TIGR00013">
    <property type="entry name" value="taut"/>
    <property type="match status" value="1"/>
</dbReference>
<organism evidence="6 9">
    <name type="scientific">Campylobacter fetus</name>
    <dbReference type="NCBI Taxonomy" id="196"/>
    <lineage>
        <taxon>Bacteria</taxon>
        <taxon>Pseudomonadati</taxon>
        <taxon>Campylobacterota</taxon>
        <taxon>Epsilonproteobacteria</taxon>
        <taxon>Campylobacterales</taxon>
        <taxon>Campylobacteraceae</taxon>
        <taxon>Campylobacter</taxon>
    </lineage>
</organism>
<dbReference type="Gene3D" id="3.30.429.10">
    <property type="entry name" value="Macrophage Migration Inhibitory Factor"/>
    <property type="match status" value="1"/>
</dbReference>
<keyword evidence="2 4" id="KW-0413">Isomerase</keyword>
<dbReference type="EC" id="5.3.2.-" evidence="4"/>
<evidence type="ECO:0000256" key="3">
    <source>
        <dbReference type="PIRSR" id="PIRSR618191-1"/>
    </source>
</evidence>